<feature type="compositionally biased region" description="Basic and acidic residues" evidence="1">
    <location>
        <begin position="277"/>
        <end position="290"/>
    </location>
</feature>
<dbReference type="Proteomes" id="UP000268350">
    <property type="component" value="Unassembled WGS sequence"/>
</dbReference>
<accession>A0A3B0KMJ7</accession>
<keyword evidence="4" id="KW-1185">Reference proteome</keyword>
<proteinExistence type="predicted"/>
<name>A0A3B0KMJ7_DROGU</name>
<dbReference type="OrthoDB" id="8026949at2759"/>
<dbReference type="EMBL" id="OUUW01000036">
    <property type="protein sequence ID" value="SPP89850.1"/>
    <property type="molecule type" value="Genomic_DNA"/>
</dbReference>
<feature type="region of interest" description="Disordered" evidence="1">
    <location>
        <begin position="266"/>
        <end position="334"/>
    </location>
</feature>
<gene>
    <name evidence="3" type="ORF">DGUA_6G020802</name>
</gene>
<dbReference type="AlphaFoldDB" id="A0A3B0KMJ7"/>
<evidence type="ECO:0000259" key="2">
    <source>
        <dbReference type="Pfam" id="PF15866"/>
    </source>
</evidence>
<sequence length="422" mass="47463">MTTEELEDAYPPALCPIDDCMELVAHSHLLRHIMSAHMDSSPPSTLIAVQTQLREVVTGAVTLLMLDHDHLPLGRDLCLAVLNWRGDGRWDLSVPQRDLSQSVQALSLHVPVLVMVCRTTWKSLLTPPCCRPGPTERRDVDRELGKLLLIWLLCPAIRRPVAVTLGIINSELKCQQRQRLLLRNFATRVHINHFLTAPDPYFLHIEEKDLEELCDSGQSAVFLELNVDVDVDVAVGVQKHLQSRLSLNRNRPTVPFVGVNIEKEKKDAQAVKPAPKPLEKPAESSDKKSLSQENVTGLGPLERHYTITDTDEESSEADEDGVEQQKSSKSKTKLKPDNRCAICDKKYHSLKDCPKPPNMNVALQSYWEQMAMQQKAMFNVEQQRFAVPALSTTTLSSAPGKSKKEKKTPKKTKKTPQKKMKM</sequence>
<feature type="compositionally biased region" description="Acidic residues" evidence="1">
    <location>
        <begin position="309"/>
        <end position="322"/>
    </location>
</feature>
<evidence type="ECO:0000313" key="4">
    <source>
        <dbReference type="Proteomes" id="UP000268350"/>
    </source>
</evidence>
<feature type="domain" description="DUF4729" evidence="2">
    <location>
        <begin position="15"/>
        <end position="215"/>
    </location>
</feature>
<feature type="region of interest" description="Disordered" evidence="1">
    <location>
        <begin position="390"/>
        <end position="422"/>
    </location>
</feature>
<feature type="compositionally biased region" description="Basic residues" evidence="1">
    <location>
        <begin position="401"/>
        <end position="422"/>
    </location>
</feature>
<evidence type="ECO:0000313" key="3">
    <source>
        <dbReference type="EMBL" id="SPP89850.1"/>
    </source>
</evidence>
<dbReference type="InterPro" id="IPR031732">
    <property type="entry name" value="DUF4729"/>
</dbReference>
<dbReference type="Pfam" id="PF15866">
    <property type="entry name" value="DUF4729"/>
    <property type="match status" value="1"/>
</dbReference>
<evidence type="ECO:0000256" key="1">
    <source>
        <dbReference type="SAM" id="MobiDB-lite"/>
    </source>
</evidence>
<protein>
    <recommendedName>
        <fullName evidence="2">DUF4729 domain-containing protein</fullName>
    </recommendedName>
</protein>
<reference evidence="4" key="1">
    <citation type="submission" date="2018-01" db="EMBL/GenBank/DDBJ databases">
        <authorList>
            <person name="Alioto T."/>
            <person name="Alioto T."/>
        </authorList>
    </citation>
    <scope>NUCLEOTIDE SEQUENCE [LARGE SCALE GENOMIC DNA]</scope>
</reference>
<organism evidence="3 4">
    <name type="scientific">Drosophila guanche</name>
    <name type="common">Fruit fly</name>
    <dbReference type="NCBI Taxonomy" id="7266"/>
    <lineage>
        <taxon>Eukaryota</taxon>
        <taxon>Metazoa</taxon>
        <taxon>Ecdysozoa</taxon>
        <taxon>Arthropoda</taxon>
        <taxon>Hexapoda</taxon>
        <taxon>Insecta</taxon>
        <taxon>Pterygota</taxon>
        <taxon>Neoptera</taxon>
        <taxon>Endopterygota</taxon>
        <taxon>Diptera</taxon>
        <taxon>Brachycera</taxon>
        <taxon>Muscomorpha</taxon>
        <taxon>Ephydroidea</taxon>
        <taxon>Drosophilidae</taxon>
        <taxon>Drosophila</taxon>
        <taxon>Sophophora</taxon>
    </lineage>
</organism>